<evidence type="ECO:0000313" key="3">
    <source>
        <dbReference type="Proteomes" id="UP000054783"/>
    </source>
</evidence>
<protein>
    <submittedName>
        <fullName evidence="2">Uncharacterized protein</fullName>
    </submittedName>
</protein>
<evidence type="ECO:0000256" key="1">
    <source>
        <dbReference type="SAM" id="MobiDB-lite"/>
    </source>
</evidence>
<evidence type="ECO:0000313" key="2">
    <source>
        <dbReference type="EMBL" id="KRY02473.1"/>
    </source>
</evidence>
<organism evidence="2 3">
    <name type="scientific">Trichinella patagoniensis</name>
    <dbReference type="NCBI Taxonomy" id="990121"/>
    <lineage>
        <taxon>Eukaryota</taxon>
        <taxon>Metazoa</taxon>
        <taxon>Ecdysozoa</taxon>
        <taxon>Nematoda</taxon>
        <taxon>Enoplea</taxon>
        <taxon>Dorylaimia</taxon>
        <taxon>Trichinellida</taxon>
        <taxon>Trichinellidae</taxon>
        <taxon>Trichinella</taxon>
    </lineage>
</organism>
<proteinExistence type="predicted"/>
<dbReference type="AlphaFoldDB" id="A0A0V0YQ72"/>
<gene>
    <name evidence="2" type="ORF">T12_12016</name>
</gene>
<reference evidence="2 3" key="1">
    <citation type="submission" date="2015-01" db="EMBL/GenBank/DDBJ databases">
        <title>Evolution of Trichinella species and genotypes.</title>
        <authorList>
            <person name="Korhonen P.K."/>
            <person name="Edoardo P."/>
            <person name="Giuseppe L.R."/>
            <person name="Gasser R.B."/>
        </authorList>
    </citation>
    <scope>NUCLEOTIDE SEQUENCE [LARGE SCALE GENOMIC DNA]</scope>
    <source>
        <strain evidence="2">ISS2496</strain>
    </source>
</reference>
<sequence>MGEDKYSCLWKTLGVSWNSQEDELTFRPPELPQARTKRPRETSSGHRLQCLIRSAD</sequence>
<comment type="caution">
    <text evidence="2">The sequence shown here is derived from an EMBL/GenBank/DDBJ whole genome shotgun (WGS) entry which is preliminary data.</text>
</comment>
<keyword evidence="3" id="KW-1185">Reference proteome</keyword>
<dbReference type="Proteomes" id="UP000054783">
    <property type="component" value="Unassembled WGS sequence"/>
</dbReference>
<dbReference type="EMBL" id="JYDQ01003793">
    <property type="protein sequence ID" value="KRY02473.1"/>
    <property type="molecule type" value="Genomic_DNA"/>
</dbReference>
<name>A0A0V0YQ72_9BILA</name>
<feature type="region of interest" description="Disordered" evidence="1">
    <location>
        <begin position="21"/>
        <end position="56"/>
    </location>
</feature>
<accession>A0A0V0YQ72</accession>